<comment type="caution">
    <text evidence="1">The sequence shown here is derived from an EMBL/GenBank/DDBJ whole genome shotgun (WGS) entry which is preliminary data.</text>
</comment>
<proteinExistence type="predicted"/>
<keyword evidence="2" id="KW-1185">Reference proteome</keyword>
<sequence length="73" mass="7963">MRGLGPRSCTQLKDRAEQVVNSGPIPSIVRLVDSIPLGRCLGSARIKAFWRSLRLSPPVTTATVGVIKRRPEP</sequence>
<evidence type="ECO:0000313" key="2">
    <source>
        <dbReference type="Proteomes" id="UP000784294"/>
    </source>
</evidence>
<organism evidence="1 2">
    <name type="scientific">Protopolystoma xenopodis</name>
    <dbReference type="NCBI Taxonomy" id="117903"/>
    <lineage>
        <taxon>Eukaryota</taxon>
        <taxon>Metazoa</taxon>
        <taxon>Spiralia</taxon>
        <taxon>Lophotrochozoa</taxon>
        <taxon>Platyhelminthes</taxon>
        <taxon>Monogenea</taxon>
        <taxon>Polyopisthocotylea</taxon>
        <taxon>Polystomatidea</taxon>
        <taxon>Polystomatidae</taxon>
        <taxon>Protopolystoma</taxon>
    </lineage>
</organism>
<evidence type="ECO:0000313" key="1">
    <source>
        <dbReference type="EMBL" id="VEL20629.1"/>
    </source>
</evidence>
<gene>
    <name evidence="1" type="ORF">PXEA_LOCUS14069</name>
</gene>
<dbReference type="EMBL" id="CAAALY010047321">
    <property type="protein sequence ID" value="VEL20629.1"/>
    <property type="molecule type" value="Genomic_DNA"/>
</dbReference>
<name>A0A3S5ACU0_9PLAT</name>
<reference evidence="1" key="1">
    <citation type="submission" date="2018-11" db="EMBL/GenBank/DDBJ databases">
        <authorList>
            <consortium name="Pathogen Informatics"/>
        </authorList>
    </citation>
    <scope>NUCLEOTIDE SEQUENCE</scope>
</reference>
<dbReference type="AlphaFoldDB" id="A0A3S5ACU0"/>
<dbReference type="Proteomes" id="UP000784294">
    <property type="component" value="Unassembled WGS sequence"/>
</dbReference>
<accession>A0A3S5ACU0</accession>
<protein>
    <submittedName>
        <fullName evidence="1">Uncharacterized protein</fullName>
    </submittedName>
</protein>